<keyword evidence="2" id="KW-1185">Reference proteome</keyword>
<reference evidence="1 2" key="1">
    <citation type="journal article" date="2021" name="BMC Genomics">
        <title>Datura genome reveals duplications of psychoactive alkaloid biosynthetic genes and high mutation rate following tissue culture.</title>
        <authorList>
            <person name="Rajewski A."/>
            <person name="Carter-House D."/>
            <person name="Stajich J."/>
            <person name="Litt A."/>
        </authorList>
    </citation>
    <scope>NUCLEOTIDE SEQUENCE [LARGE SCALE GENOMIC DNA]</scope>
    <source>
        <strain evidence="1">AR-01</strain>
    </source>
</reference>
<protein>
    <submittedName>
        <fullName evidence="1">Uncharacterized protein</fullName>
    </submittedName>
</protein>
<name>A0ABS8S3P3_DATST</name>
<evidence type="ECO:0000313" key="2">
    <source>
        <dbReference type="Proteomes" id="UP000823775"/>
    </source>
</evidence>
<gene>
    <name evidence="1" type="ORF">HAX54_018510</name>
</gene>
<accession>A0ABS8S3P3</accession>
<dbReference type="EMBL" id="JACEIK010000226">
    <property type="protein sequence ID" value="MCD7452885.1"/>
    <property type="molecule type" value="Genomic_DNA"/>
</dbReference>
<organism evidence="1 2">
    <name type="scientific">Datura stramonium</name>
    <name type="common">Jimsonweed</name>
    <name type="synonym">Common thornapple</name>
    <dbReference type="NCBI Taxonomy" id="4076"/>
    <lineage>
        <taxon>Eukaryota</taxon>
        <taxon>Viridiplantae</taxon>
        <taxon>Streptophyta</taxon>
        <taxon>Embryophyta</taxon>
        <taxon>Tracheophyta</taxon>
        <taxon>Spermatophyta</taxon>
        <taxon>Magnoliopsida</taxon>
        <taxon>eudicotyledons</taxon>
        <taxon>Gunneridae</taxon>
        <taxon>Pentapetalae</taxon>
        <taxon>asterids</taxon>
        <taxon>lamiids</taxon>
        <taxon>Solanales</taxon>
        <taxon>Solanaceae</taxon>
        <taxon>Solanoideae</taxon>
        <taxon>Datureae</taxon>
        <taxon>Datura</taxon>
    </lineage>
</organism>
<evidence type="ECO:0000313" key="1">
    <source>
        <dbReference type="EMBL" id="MCD7452885.1"/>
    </source>
</evidence>
<comment type="caution">
    <text evidence="1">The sequence shown here is derived from an EMBL/GenBank/DDBJ whole genome shotgun (WGS) entry which is preliminary data.</text>
</comment>
<dbReference type="Proteomes" id="UP000823775">
    <property type="component" value="Unassembled WGS sequence"/>
</dbReference>
<proteinExistence type="predicted"/>
<sequence length="136" mass="14680">MCGLIEYASCSSTSVHIGGLCNTSPQLVAPFMVVESPPTYPELSISTNSLEIPLFNLLTQVSNIDPLAFPPFFFHQQVSEATLNPWSTMIPSQELTPAYSTMVYNNVGENPTLTIPNNIASTSQVLPHAPTSPNPN</sequence>